<evidence type="ECO:0000313" key="3">
    <source>
        <dbReference type="Proteomes" id="UP001479290"/>
    </source>
</evidence>
<sequence length="175" mass="19409">MRDSRTIFQESLISPAVSGKGTKRDGRKKEDSGSRSEWQADLGKNSMVTSSATAYGGRGRKGQKEPHSNAYARSPPLWLVSAASRLTGDSSKWLDGCQSTVNSHIAVPHHCTKASTDHICYTLKKCCLMTHSRSLGRTLSAPPPEHPWRCEKNMFLNPSLMRAESRQYVFHDACE</sequence>
<feature type="compositionally biased region" description="Polar residues" evidence="1">
    <location>
        <begin position="1"/>
        <end position="12"/>
    </location>
</feature>
<protein>
    <submittedName>
        <fullName evidence="2">Uncharacterized protein</fullName>
    </submittedName>
</protein>
<feature type="compositionally biased region" description="Basic and acidic residues" evidence="1">
    <location>
        <begin position="22"/>
        <end position="34"/>
    </location>
</feature>
<organism evidence="2 3">
    <name type="scientific">Culter alburnus</name>
    <name type="common">Topmouth culter</name>
    <dbReference type="NCBI Taxonomy" id="194366"/>
    <lineage>
        <taxon>Eukaryota</taxon>
        <taxon>Metazoa</taxon>
        <taxon>Chordata</taxon>
        <taxon>Craniata</taxon>
        <taxon>Vertebrata</taxon>
        <taxon>Euteleostomi</taxon>
        <taxon>Actinopterygii</taxon>
        <taxon>Neopterygii</taxon>
        <taxon>Teleostei</taxon>
        <taxon>Ostariophysi</taxon>
        <taxon>Cypriniformes</taxon>
        <taxon>Xenocyprididae</taxon>
        <taxon>Xenocypridinae</taxon>
        <taxon>Culter</taxon>
    </lineage>
</organism>
<keyword evidence="3" id="KW-1185">Reference proteome</keyword>
<gene>
    <name evidence="2" type="ORF">ABG768_008775</name>
</gene>
<accession>A0AAW1ZHR4</accession>
<evidence type="ECO:0000256" key="1">
    <source>
        <dbReference type="SAM" id="MobiDB-lite"/>
    </source>
</evidence>
<dbReference type="EMBL" id="JAWDJR010000016">
    <property type="protein sequence ID" value="KAK9960945.1"/>
    <property type="molecule type" value="Genomic_DNA"/>
</dbReference>
<proteinExistence type="predicted"/>
<dbReference type="AlphaFoldDB" id="A0AAW1ZHR4"/>
<dbReference type="Proteomes" id="UP001479290">
    <property type="component" value="Unassembled WGS sequence"/>
</dbReference>
<comment type="caution">
    <text evidence="2">The sequence shown here is derived from an EMBL/GenBank/DDBJ whole genome shotgun (WGS) entry which is preliminary data.</text>
</comment>
<reference evidence="2 3" key="1">
    <citation type="submission" date="2024-05" db="EMBL/GenBank/DDBJ databases">
        <title>A high-quality chromosomal-level genome assembly of Topmouth culter (Culter alburnus).</title>
        <authorList>
            <person name="Zhao H."/>
        </authorList>
    </citation>
    <scope>NUCLEOTIDE SEQUENCE [LARGE SCALE GENOMIC DNA]</scope>
    <source>
        <strain evidence="2">CATC2023</strain>
        <tissue evidence="2">Muscle</tissue>
    </source>
</reference>
<feature type="region of interest" description="Disordered" evidence="1">
    <location>
        <begin position="1"/>
        <end position="72"/>
    </location>
</feature>
<evidence type="ECO:0000313" key="2">
    <source>
        <dbReference type="EMBL" id="KAK9960945.1"/>
    </source>
</evidence>
<name>A0AAW1ZHR4_CULAL</name>